<evidence type="ECO:0000256" key="1">
    <source>
        <dbReference type="SAM" id="Phobius"/>
    </source>
</evidence>
<sequence>MDSSACHILAAFSLQNCDVVQEKRGEMLSALIIFPLSALLWLMLSEHFAPMEDQPPYREG</sequence>
<dbReference type="AlphaFoldDB" id="A0A074JNF9"/>
<keyword evidence="1" id="KW-1133">Transmembrane helix</keyword>
<keyword evidence="3" id="KW-1185">Reference proteome</keyword>
<organism evidence="2 3">
    <name type="scientific">Thioclava pacifica DSM 10166</name>
    <dbReference type="NCBI Taxonomy" id="1353537"/>
    <lineage>
        <taxon>Bacteria</taxon>
        <taxon>Pseudomonadati</taxon>
        <taxon>Pseudomonadota</taxon>
        <taxon>Alphaproteobacteria</taxon>
        <taxon>Rhodobacterales</taxon>
        <taxon>Paracoccaceae</taxon>
        <taxon>Thioclava</taxon>
    </lineage>
</organism>
<feature type="transmembrane region" description="Helical" evidence="1">
    <location>
        <begin position="27"/>
        <end position="44"/>
    </location>
</feature>
<dbReference type="Proteomes" id="UP000027432">
    <property type="component" value="Unassembled WGS sequence"/>
</dbReference>
<gene>
    <name evidence="2" type="ORF">TP2_13670</name>
</gene>
<evidence type="ECO:0000313" key="3">
    <source>
        <dbReference type="Proteomes" id="UP000027432"/>
    </source>
</evidence>
<keyword evidence="1" id="KW-0472">Membrane</keyword>
<reference evidence="2 3" key="1">
    <citation type="submission" date="2013-07" db="EMBL/GenBank/DDBJ databases">
        <title>Thioclava pacifica DSM 10166 Genome Sequencing.</title>
        <authorList>
            <person name="Lai Q."/>
            <person name="Shao Z."/>
        </authorList>
    </citation>
    <scope>NUCLEOTIDE SEQUENCE [LARGE SCALE GENOMIC DNA]</scope>
    <source>
        <strain evidence="2 3">DSM 10166</strain>
    </source>
</reference>
<dbReference type="EMBL" id="AUND01000040">
    <property type="protein sequence ID" value="KEO50932.1"/>
    <property type="molecule type" value="Genomic_DNA"/>
</dbReference>
<name>A0A074JNF9_9RHOB</name>
<accession>A0A074JNF9</accession>
<proteinExistence type="predicted"/>
<keyword evidence="1" id="KW-0812">Transmembrane</keyword>
<protein>
    <submittedName>
        <fullName evidence="2">Uncharacterized protein</fullName>
    </submittedName>
</protein>
<evidence type="ECO:0000313" key="2">
    <source>
        <dbReference type="EMBL" id="KEO50932.1"/>
    </source>
</evidence>
<comment type="caution">
    <text evidence="2">The sequence shown here is derived from an EMBL/GenBank/DDBJ whole genome shotgun (WGS) entry which is preliminary data.</text>
</comment>